<name>A0A5D4FYE3_9CORY</name>
<dbReference type="Proteomes" id="UP000324726">
    <property type="component" value="Unassembled WGS sequence"/>
</dbReference>
<proteinExistence type="predicted"/>
<dbReference type="EMBL" id="VSZI01000001">
    <property type="protein sequence ID" value="TYR20275.1"/>
    <property type="molecule type" value="Genomic_DNA"/>
</dbReference>
<protein>
    <submittedName>
        <fullName evidence="1">Uncharacterized protein</fullName>
    </submittedName>
</protein>
<organism evidence="1 2">
    <name type="scientific">Corynebacterium urealyticum</name>
    <dbReference type="NCBI Taxonomy" id="43771"/>
    <lineage>
        <taxon>Bacteria</taxon>
        <taxon>Bacillati</taxon>
        <taxon>Actinomycetota</taxon>
        <taxon>Actinomycetes</taxon>
        <taxon>Mycobacteriales</taxon>
        <taxon>Corynebacteriaceae</taxon>
        <taxon>Corynebacterium</taxon>
    </lineage>
</organism>
<comment type="caution">
    <text evidence="1">The sequence shown here is derived from an EMBL/GenBank/DDBJ whole genome shotgun (WGS) entry which is preliminary data.</text>
</comment>
<sequence>MTSTVTTRRTTHRTRTTITAAAEVATQCTAGPAGPASKSLPGVARLTRLPEACYSRPVRVPVGSGFTAELPEFSEKDYHTLLQLWGETADSISEVVGESGEAYRVHRLDSRDYGWVELTGSAGDPPPTAMLTHPKLAQGLAERMERVLDGVAAFYVAGERVQVCPLPLAIDRQDWHGPFDLRTGFCVAFDFL</sequence>
<reference evidence="1 2" key="1">
    <citation type="submission" date="2019-08" db="EMBL/GenBank/DDBJ databases">
        <title>Draft genome of C. urealyticum strain VH4248.</title>
        <authorList>
            <person name="Navas J."/>
        </authorList>
    </citation>
    <scope>NUCLEOTIDE SEQUENCE [LARGE SCALE GENOMIC DNA]</scope>
    <source>
        <strain evidence="1 2">VH4248</strain>
    </source>
</reference>
<evidence type="ECO:0000313" key="1">
    <source>
        <dbReference type="EMBL" id="TYR20275.1"/>
    </source>
</evidence>
<accession>A0A5D4FYE3</accession>
<gene>
    <name evidence="1" type="ORF">FYJ87_04710</name>
</gene>
<dbReference type="AlphaFoldDB" id="A0A5D4FYE3"/>
<evidence type="ECO:0000313" key="2">
    <source>
        <dbReference type="Proteomes" id="UP000324726"/>
    </source>
</evidence>